<evidence type="ECO:0000313" key="2">
    <source>
        <dbReference type="EMBL" id="GLR13994.1"/>
    </source>
</evidence>
<accession>A0ABQ5YM65</accession>
<dbReference type="EMBL" id="BSOG01000003">
    <property type="protein sequence ID" value="GLR13994.1"/>
    <property type="molecule type" value="Genomic_DNA"/>
</dbReference>
<gene>
    <name evidence="2" type="ORF">GCM10007907_27840</name>
</gene>
<evidence type="ECO:0000256" key="1">
    <source>
        <dbReference type="SAM" id="MobiDB-lite"/>
    </source>
</evidence>
<dbReference type="RefSeq" id="WP_284197087.1">
    <property type="nucleotide sequence ID" value="NZ_BSOG01000003.1"/>
</dbReference>
<keyword evidence="3" id="KW-1185">Reference proteome</keyword>
<comment type="caution">
    <text evidence="2">The sequence shown here is derived from an EMBL/GenBank/DDBJ whole genome shotgun (WGS) entry which is preliminary data.</text>
</comment>
<reference evidence="3" key="1">
    <citation type="journal article" date="2019" name="Int. J. Syst. Evol. Microbiol.">
        <title>The Global Catalogue of Microorganisms (GCM) 10K type strain sequencing project: providing services to taxonomists for standard genome sequencing and annotation.</title>
        <authorList>
            <consortium name="The Broad Institute Genomics Platform"/>
            <consortium name="The Broad Institute Genome Sequencing Center for Infectious Disease"/>
            <person name="Wu L."/>
            <person name="Ma J."/>
        </authorList>
    </citation>
    <scope>NUCLEOTIDE SEQUENCE [LARGE SCALE GENOMIC DNA]</scope>
    <source>
        <strain evidence="3">NBRC 110044</strain>
    </source>
</reference>
<name>A0ABQ5YM65_9NEIS</name>
<evidence type="ECO:0000313" key="3">
    <source>
        <dbReference type="Proteomes" id="UP001156706"/>
    </source>
</evidence>
<proteinExistence type="predicted"/>
<organism evidence="2 3">
    <name type="scientific">Chitinimonas prasina</name>
    <dbReference type="NCBI Taxonomy" id="1434937"/>
    <lineage>
        <taxon>Bacteria</taxon>
        <taxon>Pseudomonadati</taxon>
        <taxon>Pseudomonadota</taxon>
        <taxon>Betaproteobacteria</taxon>
        <taxon>Neisseriales</taxon>
        <taxon>Chitinibacteraceae</taxon>
        <taxon>Chitinimonas</taxon>
    </lineage>
</organism>
<dbReference type="Proteomes" id="UP001156706">
    <property type="component" value="Unassembled WGS sequence"/>
</dbReference>
<sequence>MQEENNAVLPDVPDESVDDALLAHYTDMVRQGDTPDEPGSAPVATQGNMPAGMSATGGNTPAAPEVAAALDVQQSEIDRIEHELSKVSRRSEADRGRQRALQERLHRLRNLGSPLKGDPEWERTKLDFPDLAGTLEQRVDQAFAQVTNAVAEIVEPINQDAQQALLQQSLEALESVRSGAYETLISPDFAQWFQQQPPGVRLLAESPDVRDAYALLARFDAHSASQQSVVNRIDRISQSRRQALEVSASPRGKLRAPASDVLPEDAESQLAHYTQMIKSGRLPRF</sequence>
<protein>
    <submittedName>
        <fullName evidence="2">Uncharacterized protein</fullName>
    </submittedName>
</protein>
<feature type="region of interest" description="Disordered" evidence="1">
    <location>
        <begin position="27"/>
        <end position="62"/>
    </location>
</feature>